<sequence>MYKRIYYILAIVFMLLATACSKEFLKKQPQGELSEEQISSSNGVEATLIGAYSILNGNVSGTWGNYSAAPSQWLFGEVPSDNAHKGSEATDQPEMSMIENFTTISDNPNLSRMWQVYYEGVLRCNNTLRKLAADQAGMKEVSVARAKEIQGEARMLRGHYYFFLWRVFRHIPIVPESVTTMQEAMGIENNQDVTAAIEQDFKFAIENLPVTKINNQYGRMDKNIARAYLGKLYLYQKKYPQALALFKEVMAGKDLTTMSFAHNFDITKENGPEALMVSKHAINANGSADNANIGDMLSGLHENTPVGCCGFYQPTIDLVNAYQVGDDGLPLAPANYRAKPYISDLKTDANAYTLDVSLKFDPRLDYTVGRRGVAYLDYGIMLGRTWIRDMNYAGPFLGIKTMIPMALFATHAVPGANYITGLDVNIIRLADVWLMAAECEVEANNLPAALKLVNDVRLRAAKLEAKKTATGEDAAAYLVKPYPAFASQEAARLAVRTERRLELAMEGHRFFDLVRWGIAKETLESYAAFEGSFLPAYKDVQYQASHDYWPIPQVEIDRSNGALKQQ</sequence>
<keyword evidence="9" id="KW-1185">Reference proteome</keyword>
<dbReference type="GO" id="GO:0009279">
    <property type="term" value="C:cell outer membrane"/>
    <property type="evidence" value="ECO:0007669"/>
    <property type="project" value="UniProtKB-SubCell"/>
</dbReference>
<keyword evidence="5" id="KW-0998">Cell outer membrane</keyword>
<evidence type="ECO:0000256" key="2">
    <source>
        <dbReference type="ARBA" id="ARBA00006275"/>
    </source>
</evidence>
<feature type="domain" description="SusD-like N-terminal" evidence="7">
    <location>
        <begin position="67"/>
        <end position="234"/>
    </location>
</feature>
<dbReference type="Pfam" id="PF14322">
    <property type="entry name" value="SusD-like_3"/>
    <property type="match status" value="1"/>
</dbReference>
<dbReference type="Pfam" id="PF07980">
    <property type="entry name" value="SusD_RagB"/>
    <property type="match status" value="1"/>
</dbReference>
<dbReference type="InterPro" id="IPR011990">
    <property type="entry name" value="TPR-like_helical_dom_sf"/>
</dbReference>
<dbReference type="Gene3D" id="1.25.40.390">
    <property type="match status" value="1"/>
</dbReference>
<dbReference type="AlphaFoldDB" id="A0A6N8L1Q9"/>
<evidence type="ECO:0000259" key="7">
    <source>
        <dbReference type="Pfam" id="PF14322"/>
    </source>
</evidence>
<dbReference type="PROSITE" id="PS51257">
    <property type="entry name" value="PROKAR_LIPOPROTEIN"/>
    <property type="match status" value="1"/>
</dbReference>
<dbReference type="InterPro" id="IPR012944">
    <property type="entry name" value="SusD_RagB_dom"/>
</dbReference>
<evidence type="ECO:0000256" key="4">
    <source>
        <dbReference type="ARBA" id="ARBA00023136"/>
    </source>
</evidence>
<keyword evidence="3" id="KW-0732">Signal</keyword>
<reference evidence="8 9" key="1">
    <citation type="submission" date="2019-12" db="EMBL/GenBank/DDBJ databases">
        <authorList>
            <person name="Dong K."/>
        </authorList>
    </citation>
    <scope>NUCLEOTIDE SEQUENCE [LARGE SCALE GENOMIC DNA]</scope>
    <source>
        <strain evidence="8 9">JCM 31225</strain>
    </source>
</reference>
<gene>
    <name evidence="8" type="ORF">GQF63_08655</name>
</gene>
<accession>A0A6N8L1Q9</accession>
<comment type="similarity">
    <text evidence="2">Belongs to the SusD family.</text>
</comment>
<feature type="domain" description="RagB/SusD" evidence="6">
    <location>
        <begin position="284"/>
        <end position="565"/>
    </location>
</feature>
<dbReference type="RefSeq" id="WP_160368828.1">
    <property type="nucleotide sequence ID" value="NZ_WSQA01000005.1"/>
</dbReference>
<evidence type="ECO:0000313" key="8">
    <source>
        <dbReference type="EMBL" id="MVZ62088.1"/>
    </source>
</evidence>
<evidence type="ECO:0000256" key="3">
    <source>
        <dbReference type="ARBA" id="ARBA00022729"/>
    </source>
</evidence>
<dbReference type="EMBL" id="WSQA01000005">
    <property type="protein sequence ID" value="MVZ62088.1"/>
    <property type="molecule type" value="Genomic_DNA"/>
</dbReference>
<dbReference type="OrthoDB" id="9792139at2"/>
<organism evidence="8 9">
    <name type="scientific">Sphingobacterium humi</name>
    <dbReference type="NCBI Taxonomy" id="1796905"/>
    <lineage>
        <taxon>Bacteria</taxon>
        <taxon>Pseudomonadati</taxon>
        <taxon>Bacteroidota</taxon>
        <taxon>Sphingobacteriia</taxon>
        <taxon>Sphingobacteriales</taxon>
        <taxon>Sphingobacteriaceae</taxon>
        <taxon>Sphingobacterium</taxon>
    </lineage>
</organism>
<dbReference type="InterPro" id="IPR033985">
    <property type="entry name" value="SusD-like_N"/>
</dbReference>
<evidence type="ECO:0000256" key="1">
    <source>
        <dbReference type="ARBA" id="ARBA00004442"/>
    </source>
</evidence>
<evidence type="ECO:0000259" key="6">
    <source>
        <dbReference type="Pfam" id="PF07980"/>
    </source>
</evidence>
<dbReference type="Proteomes" id="UP000435036">
    <property type="component" value="Unassembled WGS sequence"/>
</dbReference>
<comment type="subcellular location">
    <subcellularLocation>
        <location evidence="1">Cell outer membrane</location>
    </subcellularLocation>
</comment>
<evidence type="ECO:0000256" key="5">
    <source>
        <dbReference type="ARBA" id="ARBA00023237"/>
    </source>
</evidence>
<proteinExistence type="inferred from homology"/>
<dbReference type="SUPFAM" id="SSF48452">
    <property type="entry name" value="TPR-like"/>
    <property type="match status" value="1"/>
</dbReference>
<keyword evidence="4" id="KW-0472">Membrane</keyword>
<evidence type="ECO:0000313" key="9">
    <source>
        <dbReference type="Proteomes" id="UP000435036"/>
    </source>
</evidence>
<comment type="caution">
    <text evidence="8">The sequence shown here is derived from an EMBL/GenBank/DDBJ whole genome shotgun (WGS) entry which is preliminary data.</text>
</comment>
<protein>
    <submittedName>
        <fullName evidence="8">RagB/SusD family nutrient uptake outer membrane protein</fullName>
    </submittedName>
</protein>
<name>A0A6N8L1Q9_9SPHI</name>